<feature type="non-terminal residue" evidence="2">
    <location>
        <position position="1"/>
    </location>
</feature>
<reference evidence="2" key="1">
    <citation type="submission" date="2020-02" db="EMBL/GenBank/DDBJ databases">
        <authorList>
            <person name="Meier V. D."/>
        </authorList>
    </citation>
    <scope>NUCLEOTIDE SEQUENCE</scope>
    <source>
        <strain evidence="2">AVDCRST_MAG04</strain>
    </source>
</reference>
<evidence type="ECO:0000256" key="1">
    <source>
        <dbReference type="SAM" id="MobiDB-lite"/>
    </source>
</evidence>
<feature type="region of interest" description="Disordered" evidence="1">
    <location>
        <begin position="67"/>
        <end position="202"/>
    </location>
</feature>
<dbReference type="AlphaFoldDB" id="A0A6J4JC41"/>
<feature type="compositionally biased region" description="Pro residues" evidence="1">
    <location>
        <begin position="1"/>
        <end position="15"/>
    </location>
</feature>
<feature type="compositionally biased region" description="Low complexity" evidence="1">
    <location>
        <begin position="105"/>
        <end position="114"/>
    </location>
</feature>
<sequence>APTPPSPPRLHPRPPLAAAHGRRVGRAPPLRPGPEPPRPPAQGRAPAHGRHLLDRGRRLAMARIAAPFRQARHRVPPFPPPLGRRALGAPVARPRPPGRARSAARRGTLGLLRLPPRRLPARPPNHNHRPAPRLPLRPARPAPHAARRGFVRTRPPLDVAGPPGRPGARRPRPPARLPARVPPLAHPLRRPPPHPALPATRL</sequence>
<proteinExistence type="predicted"/>
<evidence type="ECO:0000313" key="2">
    <source>
        <dbReference type="EMBL" id="CAA9274109.1"/>
    </source>
</evidence>
<protein>
    <submittedName>
        <fullName evidence="2">Uncharacterized protein</fullName>
    </submittedName>
</protein>
<gene>
    <name evidence="2" type="ORF">AVDCRST_MAG04-3317</name>
</gene>
<feature type="compositionally biased region" description="Basic residues" evidence="1">
    <location>
        <begin position="115"/>
        <end position="131"/>
    </location>
</feature>
<feature type="non-terminal residue" evidence="2">
    <location>
        <position position="202"/>
    </location>
</feature>
<feature type="compositionally biased region" description="Pro residues" evidence="1">
    <location>
        <begin position="174"/>
        <end position="185"/>
    </location>
</feature>
<organism evidence="2">
    <name type="scientific">uncultured Acetobacteraceae bacterium</name>
    <dbReference type="NCBI Taxonomy" id="169975"/>
    <lineage>
        <taxon>Bacteria</taxon>
        <taxon>Pseudomonadati</taxon>
        <taxon>Pseudomonadota</taxon>
        <taxon>Alphaproteobacteria</taxon>
        <taxon>Acetobacterales</taxon>
        <taxon>Acetobacteraceae</taxon>
        <taxon>environmental samples</taxon>
    </lineage>
</organism>
<name>A0A6J4JC41_9PROT</name>
<feature type="compositionally biased region" description="Pro residues" evidence="1">
    <location>
        <begin position="29"/>
        <end position="40"/>
    </location>
</feature>
<feature type="compositionally biased region" description="Low complexity" evidence="1">
    <location>
        <begin position="83"/>
        <end position="92"/>
    </location>
</feature>
<feature type="compositionally biased region" description="Pro residues" evidence="1">
    <location>
        <begin position="132"/>
        <end position="141"/>
    </location>
</feature>
<feature type="region of interest" description="Disordered" evidence="1">
    <location>
        <begin position="1"/>
        <end position="54"/>
    </location>
</feature>
<accession>A0A6J4JC41</accession>
<dbReference type="EMBL" id="CADCTL010000242">
    <property type="protein sequence ID" value="CAA9274109.1"/>
    <property type="molecule type" value="Genomic_DNA"/>
</dbReference>